<name>A0A4T0X2T7_9ASCO</name>
<proteinExistence type="predicted"/>
<sequence>MSETATNAATIGDNYSEKENIDPNLAPIALQNMSPQKQKSMSPQKPLATTLLNSIPSQFTNSLPTDPAFADFVSLHAKLKDHFESDSKQIPKYNWDLLSLVFEHIYKLYNDEVAALLKQLDALDIKRSIWHESAFRIDTERATRRFKKIESWISNEDLYLTKTKKDLSASVQIIRNTLQKLNNSDSTSTP</sequence>
<protein>
    <submittedName>
        <fullName evidence="1">Uncharacterized protein</fullName>
    </submittedName>
</protein>
<gene>
    <name evidence="1" type="ORF">CANINC_001873</name>
</gene>
<dbReference type="Proteomes" id="UP000307173">
    <property type="component" value="Unassembled WGS sequence"/>
</dbReference>
<comment type="caution">
    <text evidence="1">The sequence shown here is derived from an EMBL/GenBank/DDBJ whole genome shotgun (WGS) entry which is preliminary data.</text>
</comment>
<keyword evidence="2" id="KW-1185">Reference proteome</keyword>
<accession>A0A4T0X2T7</accession>
<evidence type="ECO:0000313" key="2">
    <source>
        <dbReference type="Proteomes" id="UP000307173"/>
    </source>
</evidence>
<dbReference type="OrthoDB" id="3997714at2759"/>
<organism evidence="1 2">
    <name type="scientific">Pichia inconspicua</name>
    <dbReference type="NCBI Taxonomy" id="52247"/>
    <lineage>
        <taxon>Eukaryota</taxon>
        <taxon>Fungi</taxon>
        <taxon>Dikarya</taxon>
        <taxon>Ascomycota</taxon>
        <taxon>Saccharomycotina</taxon>
        <taxon>Pichiomycetes</taxon>
        <taxon>Pichiales</taxon>
        <taxon>Pichiaceae</taxon>
        <taxon>Pichia</taxon>
    </lineage>
</organism>
<dbReference type="AlphaFoldDB" id="A0A4T0X2T7"/>
<reference evidence="1 2" key="1">
    <citation type="journal article" date="2019" name="Front. Genet.">
        <title>Whole-Genome Sequencing of the Opportunistic Yeast Pathogen Candida inconspicua Uncovers Its Hybrid Origin.</title>
        <authorList>
            <person name="Mixao V."/>
            <person name="Hansen A.P."/>
            <person name="Saus E."/>
            <person name="Boekhout T."/>
            <person name="Lass-Florl C."/>
            <person name="Gabaldon T."/>
        </authorList>
    </citation>
    <scope>NUCLEOTIDE SEQUENCE [LARGE SCALE GENOMIC DNA]</scope>
    <source>
        <strain evidence="1 2">CBS 180</strain>
    </source>
</reference>
<dbReference type="EMBL" id="SELW01000283">
    <property type="protein sequence ID" value="TID29599.1"/>
    <property type="molecule type" value="Genomic_DNA"/>
</dbReference>
<evidence type="ECO:0000313" key="1">
    <source>
        <dbReference type="EMBL" id="TID29599.1"/>
    </source>
</evidence>